<proteinExistence type="predicted"/>
<protein>
    <submittedName>
        <fullName evidence="1">Uncharacterized protein</fullName>
    </submittedName>
</protein>
<accession>A0A9P3G1K9</accession>
<keyword evidence="2" id="KW-1185">Reference proteome</keyword>
<dbReference type="AlphaFoldDB" id="A0A9P3G1K9"/>
<evidence type="ECO:0000313" key="2">
    <source>
        <dbReference type="Proteomes" id="UP000703269"/>
    </source>
</evidence>
<organism evidence="1 2">
    <name type="scientific">Phanerochaete sordida</name>
    <dbReference type="NCBI Taxonomy" id="48140"/>
    <lineage>
        <taxon>Eukaryota</taxon>
        <taxon>Fungi</taxon>
        <taxon>Dikarya</taxon>
        <taxon>Basidiomycota</taxon>
        <taxon>Agaricomycotina</taxon>
        <taxon>Agaricomycetes</taxon>
        <taxon>Polyporales</taxon>
        <taxon>Phanerochaetaceae</taxon>
        <taxon>Phanerochaete</taxon>
    </lineage>
</organism>
<gene>
    <name evidence="1" type="ORF">PsYK624_025120</name>
</gene>
<dbReference type="EMBL" id="BPQB01000004">
    <property type="protein sequence ID" value="GJE86432.1"/>
    <property type="molecule type" value="Genomic_DNA"/>
</dbReference>
<dbReference type="Proteomes" id="UP000703269">
    <property type="component" value="Unassembled WGS sequence"/>
</dbReference>
<comment type="caution">
    <text evidence="1">The sequence shown here is derived from an EMBL/GenBank/DDBJ whole genome shotgun (WGS) entry which is preliminary data.</text>
</comment>
<evidence type="ECO:0000313" key="1">
    <source>
        <dbReference type="EMBL" id="GJE86432.1"/>
    </source>
</evidence>
<sequence>MGAMERDLSQASSVLSETVDRLSAEAAMVLRGMVAEILESHALAGRLADQEMSLNLELAIDKHSVALHALVTPFRTALEAEASRQVVGSLTPSGLMAMGYIQAIERLLATSSEATTQLAIHASQATAAQRVQQDATHSAATLAFALAALANGTRDELSAINASAVAVKEELSLARRYRAGVWDAPWLRAGAEYSLTWLLQTVPGGKCRRTPCLMVWRTSISLITGNRPNLDVLLQLPAVRVGWFCLQAVWCLLRVGVSTVAVRVQPCPRDQVLPDPAHGP</sequence>
<name>A0A9P3G1K9_9APHY</name>
<reference evidence="1 2" key="1">
    <citation type="submission" date="2021-08" db="EMBL/GenBank/DDBJ databases">
        <title>Draft Genome Sequence of Phanerochaete sordida strain YK-624.</title>
        <authorList>
            <person name="Mori T."/>
            <person name="Dohra H."/>
            <person name="Suzuki T."/>
            <person name="Kawagishi H."/>
            <person name="Hirai H."/>
        </authorList>
    </citation>
    <scope>NUCLEOTIDE SEQUENCE [LARGE SCALE GENOMIC DNA]</scope>
    <source>
        <strain evidence="1 2">YK-624</strain>
    </source>
</reference>